<reference evidence="1" key="1">
    <citation type="submission" date="2021-11" db="EMBL/GenBank/DDBJ databases">
        <authorList>
            <person name="Qingchun L."/>
            <person name="Dong Z."/>
            <person name="Zongwei Q."/>
            <person name="Jia Z."/>
            <person name="Duotao L."/>
        </authorList>
    </citation>
    <scope>NUCLEOTIDE SEQUENCE</scope>
    <source>
        <strain evidence="1">WLY-B-L2</strain>
    </source>
</reference>
<dbReference type="Proteomes" id="UP001165422">
    <property type="component" value="Unassembled WGS sequence"/>
</dbReference>
<accession>A0ABS8NAN4</accession>
<comment type="caution">
    <text evidence="1">The sequence shown here is derived from an EMBL/GenBank/DDBJ whole genome shotgun (WGS) entry which is preliminary data.</text>
</comment>
<evidence type="ECO:0000313" key="1">
    <source>
        <dbReference type="EMBL" id="MCC9296830.1"/>
    </source>
</evidence>
<gene>
    <name evidence="1" type="primary">pglZ</name>
    <name evidence="1" type="ORF">LN736_18535</name>
</gene>
<dbReference type="RefSeq" id="WP_229982189.1">
    <property type="nucleotide sequence ID" value="NZ_JAJJPB010000055.1"/>
</dbReference>
<protein>
    <submittedName>
        <fullName evidence="1">BREX-1 system phosphatase PglZ type A</fullName>
    </submittedName>
</protein>
<organism evidence="1 2">
    <name type="scientific">Clostridium aromativorans</name>
    <dbReference type="NCBI Taxonomy" id="2836848"/>
    <lineage>
        <taxon>Bacteria</taxon>
        <taxon>Bacillati</taxon>
        <taxon>Bacillota</taxon>
        <taxon>Clostridia</taxon>
        <taxon>Eubacteriales</taxon>
        <taxon>Clostridiaceae</taxon>
        <taxon>Clostridium</taxon>
    </lineage>
</organism>
<sequence length="791" mass="93690">MNLQKVKNFLKQLFSKPLGYGKRRHIVFWYDSNKDFIEDIDDLDIKSVKIIKLTDRNAFKFKYYIEKENTTDNILIYSNLEKPLPQEDWLYDIYRYSEEFSTDRAAVIMRELNIKDPSFKEKFKFYNAFFRSKERITSFKNLSIEDYTEEKIDIGVLAVLTKVKIMDMEEILKAILKDYLDGENKIYESIGKFGNLNSLWDLITKYYGYGFEKRNLGMFMAMLLITNMESAISFQIPKQYKTLISSKKTNCIVFVNHFMNSSVDEKHYDKMQQLISNKLKINMLLNKNSLDTFIDCDIFDEIDRIILLRISNLLEDGVGEYSRYLSIISRRRTAHFYRKYENEYKTLKWTINMLNEKEKLNSNIKEESSFDMFKSYVDRYYYFDEAYRKFYYHYDSCKCKDELKDLKEIVENLYNNWYLKELSIKWFNSLEGNKNWRIEGLNWQNKFYEKFVEPSKERVFVIISDRLRYESARELFVRLNNGRKGKVEIEYMQGVIPSCTKLGMASLLPNTKVEIDDKYDVLVDGINSSGTENRDLILKDKDPKSLAVRYDDVMVMNDIEIRKNFVGMDVVYIYHDEVDAMGDNCKTEGDVFSATELAFDEIISLVNKLVNRVSAASIIITADHGYLYRRSGIQKSDKVSCVNYVHDGAMLQEIVVPLIKFKNDRSAFSVNDIRKAKISLTSISRKITNIIIYLEFFQEERIQDKVIVQKIKCYFEDKDGNRISNENIIIGNSVSENPKERTYREKFVLKSMHYDKKEQYFLIIQDADESNKIYEKIPYTIDVSAADEFDF</sequence>
<dbReference type="NCBIfam" id="TIGR02687">
    <property type="entry name" value="BREX-1 system phosphatase PglZ type A"/>
    <property type="match status" value="1"/>
</dbReference>
<dbReference type="InterPro" id="IPR014060">
    <property type="entry name" value="PglZ"/>
</dbReference>
<proteinExistence type="predicted"/>
<keyword evidence="2" id="KW-1185">Reference proteome</keyword>
<dbReference type="EMBL" id="JAJJPB010000055">
    <property type="protein sequence ID" value="MCC9296830.1"/>
    <property type="molecule type" value="Genomic_DNA"/>
</dbReference>
<dbReference type="Pfam" id="PF08665">
    <property type="entry name" value="PglZ"/>
    <property type="match status" value="1"/>
</dbReference>
<evidence type="ECO:0000313" key="2">
    <source>
        <dbReference type="Proteomes" id="UP001165422"/>
    </source>
</evidence>
<name>A0ABS8NAN4_9CLOT</name>